<evidence type="ECO:0000256" key="2">
    <source>
        <dbReference type="SAM" id="Phobius"/>
    </source>
</evidence>
<feature type="region of interest" description="Disordered" evidence="1">
    <location>
        <begin position="1"/>
        <end position="22"/>
    </location>
</feature>
<keyword evidence="2" id="KW-0812">Transmembrane</keyword>
<keyword evidence="2" id="KW-1133">Transmembrane helix</keyword>
<dbReference type="Proteomes" id="UP001597181">
    <property type="component" value="Unassembled WGS sequence"/>
</dbReference>
<evidence type="ECO:0000313" key="4">
    <source>
        <dbReference type="Proteomes" id="UP001597181"/>
    </source>
</evidence>
<feature type="transmembrane region" description="Helical" evidence="2">
    <location>
        <begin position="101"/>
        <end position="124"/>
    </location>
</feature>
<organism evidence="3 4">
    <name type="scientific">Leucobacter albus</name>
    <dbReference type="NCBI Taxonomy" id="272210"/>
    <lineage>
        <taxon>Bacteria</taxon>
        <taxon>Bacillati</taxon>
        <taxon>Actinomycetota</taxon>
        <taxon>Actinomycetes</taxon>
        <taxon>Micrococcales</taxon>
        <taxon>Microbacteriaceae</taxon>
        <taxon>Leucobacter</taxon>
    </lineage>
</organism>
<feature type="transmembrane region" description="Helical" evidence="2">
    <location>
        <begin position="65"/>
        <end position="89"/>
    </location>
</feature>
<proteinExistence type="predicted"/>
<feature type="transmembrane region" description="Helical" evidence="2">
    <location>
        <begin position="136"/>
        <end position="155"/>
    </location>
</feature>
<comment type="caution">
    <text evidence="3">The sequence shown here is derived from an EMBL/GenBank/DDBJ whole genome shotgun (WGS) entry which is preliminary data.</text>
</comment>
<keyword evidence="4" id="KW-1185">Reference proteome</keyword>
<dbReference type="EMBL" id="JBHTLY010000005">
    <property type="protein sequence ID" value="MFD1202645.1"/>
    <property type="molecule type" value="Genomic_DNA"/>
</dbReference>
<gene>
    <name evidence="3" type="ORF">ACFQ3U_12150</name>
</gene>
<evidence type="ECO:0000256" key="1">
    <source>
        <dbReference type="SAM" id="MobiDB-lite"/>
    </source>
</evidence>
<dbReference type="RefSeq" id="WP_343960626.1">
    <property type="nucleotide sequence ID" value="NZ_BAAAKZ010000008.1"/>
</dbReference>
<evidence type="ECO:0000313" key="3">
    <source>
        <dbReference type="EMBL" id="MFD1202645.1"/>
    </source>
</evidence>
<accession>A0ABW3TPS2</accession>
<keyword evidence="2" id="KW-0472">Membrane</keyword>
<sequence>MSTPVPPDAQHTPGVQPSTYGDGEYPMPSSQPMLLRGVRWGIVVTVASMIVFAVIGYFVSGSTGLVGGLLGAAIGGILLLVTVGSIAFANRFVASPVYLQIFMGIVMGAWVLKLIGFVVAALLLRDQPWLDPTLMFIALVATVIASIIIDVIIVAKARVPYGVELP</sequence>
<name>A0ABW3TPS2_9MICO</name>
<feature type="transmembrane region" description="Helical" evidence="2">
    <location>
        <begin position="37"/>
        <end position="59"/>
    </location>
</feature>
<reference evidence="4" key="1">
    <citation type="journal article" date="2019" name="Int. J. Syst. Evol. Microbiol.">
        <title>The Global Catalogue of Microorganisms (GCM) 10K type strain sequencing project: providing services to taxonomists for standard genome sequencing and annotation.</title>
        <authorList>
            <consortium name="The Broad Institute Genomics Platform"/>
            <consortium name="The Broad Institute Genome Sequencing Center for Infectious Disease"/>
            <person name="Wu L."/>
            <person name="Ma J."/>
        </authorList>
    </citation>
    <scope>NUCLEOTIDE SEQUENCE [LARGE SCALE GENOMIC DNA]</scope>
    <source>
        <strain evidence="4">CCUG 50213</strain>
    </source>
</reference>
<protein>
    <submittedName>
        <fullName evidence="3">3-oxoacyl-ACP reductase</fullName>
    </submittedName>
</protein>